<organism evidence="2">
    <name type="scientific">marine metagenome</name>
    <dbReference type="NCBI Taxonomy" id="408172"/>
    <lineage>
        <taxon>unclassified sequences</taxon>
        <taxon>metagenomes</taxon>
        <taxon>ecological metagenomes</taxon>
    </lineage>
</organism>
<proteinExistence type="predicted"/>
<reference evidence="2" key="1">
    <citation type="submission" date="2018-05" db="EMBL/GenBank/DDBJ databases">
        <authorList>
            <person name="Lanie J.A."/>
            <person name="Ng W.-L."/>
            <person name="Kazmierczak K.M."/>
            <person name="Andrzejewski T.M."/>
            <person name="Davidsen T.M."/>
            <person name="Wayne K.J."/>
            <person name="Tettelin H."/>
            <person name="Glass J.I."/>
            <person name="Rusch D."/>
            <person name="Podicherti R."/>
            <person name="Tsui H.-C.T."/>
            <person name="Winkler M.E."/>
        </authorList>
    </citation>
    <scope>NUCLEOTIDE SEQUENCE</scope>
</reference>
<protein>
    <submittedName>
        <fullName evidence="2">Uncharacterized protein</fullName>
    </submittedName>
</protein>
<accession>A0A382D6I3</accession>
<feature type="region of interest" description="Disordered" evidence="1">
    <location>
        <begin position="1"/>
        <end position="49"/>
    </location>
</feature>
<gene>
    <name evidence="2" type="ORF">METZ01_LOCUS186508</name>
</gene>
<feature type="compositionally biased region" description="Polar residues" evidence="1">
    <location>
        <begin position="34"/>
        <end position="43"/>
    </location>
</feature>
<feature type="compositionally biased region" description="Basic and acidic residues" evidence="1">
    <location>
        <begin position="23"/>
        <end position="33"/>
    </location>
</feature>
<evidence type="ECO:0000313" key="2">
    <source>
        <dbReference type="EMBL" id="SVB33654.1"/>
    </source>
</evidence>
<dbReference type="EMBL" id="UINC01037729">
    <property type="protein sequence ID" value="SVB33654.1"/>
    <property type="molecule type" value="Genomic_DNA"/>
</dbReference>
<evidence type="ECO:0000256" key="1">
    <source>
        <dbReference type="SAM" id="MobiDB-lite"/>
    </source>
</evidence>
<dbReference type="AlphaFoldDB" id="A0A382D6I3"/>
<sequence length="75" mass="7968">MGGGVGVTEPDTTWASKALNPKGSDKDSSDDSNAKPQTGTYQKKSGIDPRLEKELVALTPEQQQAILNIIKQGKV</sequence>
<name>A0A382D6I3_9ZZZZ</name>